<dbReference type="InterPro" id="IPR019533">
    <property type="entry name" value="Peptidase_S26"/>
</dbReference>
<evidence type="ECO:0000256" key="13">
    <source>
        <dbReference type="RuleBase" id="RU003993"/>
    </source>
</evidence>
<keyword evidence="11 13" id="KW-0472">Membrane</keyword>
<evidence type="ECO:0000256" key="2">
    <source>
        <dbReference type="ARBA" id="ARBA00004651"/>
    </source>
</evidence>
<evidence type="ECO:0000256" key="7">
    <source>
        <dbReference type="ARBA" id="ARBA00022670"/>
    </source>
</evidence>
<dbReference type="GO" id="GO:0006465">
    <property type="term" value="P:signal peptide processing"/>
    <property type="evidence" value="ECO:0007669"/>
    <property type="project" value="InterPro"/>
</dbReference>
<evidence type="ECO:0000259" key="15">
    <source>
        <dbReference type="Pfam" id="PF10502"/>
    </source>
</evidence>
<feature type="transmembrane region" description="Helical" evidence="13">
    <location>
        <begin position="6"/>
        <end position="26"/>
    </location>
</feature>
<dbReference type="GO" id="GO:0009003">
    <property type="term" value="F:signal peptidase activity"/>
    <property type="evidence" value="ECO:0007669"/>
    <property type="project" value="UniProtKB-EC"/>
</dbReference>
<evidence type="ECO:0000256" key="3">
    <source>
        <dbReference type="ARBA" id="ARBA00009370"/>
    </source>
</evidence>
<dbReference type="GO" id="GO:0004252">
    <property type="term" value="F:serine-type endopeptidase activity"/>
    <property type="evidence" value="ECO:0007669"/>
    <property type="project" value="InterPro"/>
</dbReference>
<evidence type="ECO:0000256" key="4">
    <source>
        <dbReference type="ARBA" id="ARBA00013208"/>
    </source>
</evidence>
<dbReference type="RefSeq" id="WP_089074715.1">
    <property type="nucleotide sequence ID" value="NZ_CBCSAM010000003.1"/>
</dbReference>
<evidence type="ECO:0000313" key="16">
    <source>
        <dbReference type="EMBL" id="ASK79807.1"/>
    </source>
</evidence>
<dbReference type="Pfam" id="PF10502">
    <property type="entry name" value="Peptidase_S26"/>
    <property type="match status" value="1"/>
</dbReference>
<keyword evidence="17" id="KW-1185">Reference proteome</keyword>
<dbReference type="InterPro" id="IPR019766">
    <property type="entry name" value="Sign_pep_all-beta_subdom"/>
</dbReference>
<proteinExistence type="inferred from homology"/>
<dbReference type="Gene3D" id="2.10.109.10">
    <property type="entry name" value="Umud Fragment, subunit A"/>
    <property type="match status" value="1"/>
</dbReference>
<dbReference type="PROSITE" id="PS00760">
    <property type="entry name" value="SPASE_I_2"/>
    <property type="match status" value="1"/>
</dbReference>
<evidence type="ECO:0000256" key="5">
    <source>
        <dbReference type="ARBA" id="ARBA00019232"/>
    </source>
</evidence>
<dbReference type="AlphaFoldDB" id="A0A220VHG9"/>
<dbReference type="InterPro" id="IPR019757">
    <property type="entry name" value="Pept_S26A_signal_pept_1_Lys-AS"/>
</dbReference>
<comment type="similarity">
    <text evidence="3 14">Belongs to the peptidase S26 family.</text>
</comment>
<dbReference type="GO" id="GO:0005886">
    <property type="term" value="C:plasma membrane"/>
    <property type="evidence" value="ECO:0007669"/>
    <property type="project" value="UniProtKB-SubCell"/>
</dbReference>
<reference evidence="16 17" key="1">
    <citation type="journal article" date="2016" name="Int. J. Syst. Evol. Microbiol.">
        <title>Paraphotobacterium marinum gen. nov., sp. nov., a member of the family Vibrionaceae, isolated from surface seawater.</title>
        <authorList>
            <person name="Huang Z."/>
            <person name="Dong C."/>
            <person name="Shao Z."/>
        </authorList>
    </citation>
    <scope>NUCLEOTIDE SEQUENCE [LARGE SCALE GENOMIC DNA]</scope>
    <source>
        <strain evidence="16 17">NSCS20N07D</strain>
    </source>
</reference>
<evidence type="ECO:0000256" key="8">
    <source>
        <dbReference type="ARBA" id="ARBA00022692"/>
    </source>
</evidence>
<dbReference type="InterPro" id="IPR000223">
    <property type="entry name" value="Pept_S26A_signal_pept_1"/>
</dbReference>
<dbReference type="PRINTS" id="PR00727">
    <property type="entry name" value="LEADERPTASE"/>
</dbReference>
<feature type="active site" evidence="12">
    <location>
        <position position="85"/>
    </location>
</feature>
<dbReference type="EC" id="3.4.21.89" evidence="4 13"/>
<accession>A0A220VHG9</accession>
<feature type="domain" description="Peptidase S26" evidence="15">
    <location>
        <begin position="56"/>
        <end position="277"/>
    </location>
</feature>
<organism evidence="16 17">
    <name type="scientific">Paraphotobacterium marinum</name>
    <dbReference type="NCBI Taxonomy" id="1755811"/>
    <lineage>
        <taxon>Bacteria</taxon>
        <taxon>Pseudomonadati</taxon>
        <taxon>Pseudomonadota</taxon>
        <taxon>Gammaproteobacteria</taxon>
        <taxon>Vibrionales</taxon>
        <taxon>Vibrionaceae</taxon>
        <taxon>Paraphotobacterium</taxon>
    </lineage>
</organism>
<evidence type="ECO:0000313" key="17">
    <source>
        <dbReference type="Proteomes" id="UP000242175"/>
    </source>
</evidence>
<keyword evidence="10 13" id="KW-1133">Transmembrane helix</keyword>
<dbReference type="PROSITE" id="PS00501">
    <property type="entry name" value="SPASE_I_1"/>
    <property type="match status" value="1"/>
</dbReference>
<keyword evidence="6" id="KW-1003">Cell membrane</keyword>
<dbReference type="KEGG" id="pmai:CF386_12265"/>
<comment type="subcellular location">
    <subcellularLocation>
        <location evidence="2">Cell membrane</location>
        <topology evidence="2">Multi-pass membrane protein</topology>
    </subcellularLocation>
    <subcellularLocation>
        <location evidence="14">Membrane</location>
        <topology evidence="14">Multi-pass membrane protein</topology>
    </subcellularLocation>
</comment>
<comment type="catalytic activity">
    <reaction evidence="1 13">
        <text>Cleavage of hydrophobic, N-terminal signal or leader sequences from secreted and periplasmic proteins.</text>
        <dbReference type="EC" id="3.4.21.89"/>
    </reaction>
</comment>
<dbReference type="PANTHER" id="PTHR43390">
    <property type="entry name" value="SIGNAL PEPTIDASE I"/>
    <property type="match status" value="1"/>
</dbReference>
<dbReference type="NCBIfam" id="TIGR02227">
    <property type="entry name" value="sigpep_I_bact"/>
    <property type="match status" value="1"/>
</dbReference>
<evidence type="ECO:0000256" key="9">
    <source>
        <dbReference type="ARBA" id="ARBA00022801"/>
    </source>
</evidence>
<dbReference type="Gene3D" id="2.170.230.10">
    <property type="match status" value="1"/>
</dbReference>
<dbReference type="CDD" id="cd06530">
    <property type="entry name" value="S26_SPase_I"/>
    <property type="match status" value="1"/>
</dbReference>
<dbReference type="PANTHER" id="PTHR43390:SF1">
    <property type="entry name" value="CHLOROPLAST PROCESSING PEPTIDASE"/>
    <property type="match status" value="1"/>
</dbReference>
<evidence type="ECO:0000256" key="10">
    <source>
        <dbReference type="ARBA" id="ARBA00022989"/>
    </source>
</evidence>
<name>A0A220VHG9_9GAMM</name>
<dbReference type="Proteomes" id="UP000242175">
    <property type="component" value="Chromosome small"/>
</dbReference>
<gene>
    <name evidence="16" type="primary">lepB</name>
    <name evidence="16" type="ORF">CF386_12265</name>
</gene>
<dbReference type="EMBL" id="CP022356">
    <property type="protein sequence ID" value="ASK79807.1"/>
    <property type="molecule type" value="Genomic_DNA"/>
</dbReference>
<dbReference type="OrthoDB" id="9815782at2"/>
<evidence type="ECO:0000256" key="11">
    <source>
        <dbReference type="ARBA" id="ARBA00023136"/>
    </source>
</evidence>
<keyword evidence="7 13" id="KW-0645">Protease</keyword>
<dbReference type="InterPro" id="IPR036286">
    <property type="entry name" value="LexA/Signal_pep-like_sf"/>
</dbReference>
<evidence type="ECO:0000256" key="1">
    <source>
        <dbReference type="ARBA" id="ARBA00000677"/>
    </source>
</evidence>
<evidence type="ECO:0000256" key="14">
    <source>
        <dbReference type="RuleBase" id="RU362042"/>
    </source>
</evidence>
<feature type="active site" evidence="12">
    <location>
        <position position="140"/>
    </location>
</feature>
<dbReference type="InterPro" id="IPR019756">
    <property type="entry name" value="Pept_S26A_signal_pept_1_Ser-AS"/>
</dbReference>
<evidence type="ECO:0000256" key="6">
    <source>
        <dbReference type="ARBA" id="ARBA00022475"/>
    </source>
</evidence>
<protein>
    <recommendedName>
        <fullName evidence="5 13">Signal peptidase I</fullName>
        <ecNumber evidence="4 13">3.4.21.89</ecNumber>
    </recommendedName>
</protein>
<feature type="transmembrane region" description="Helical" evidence="13">
    <location>
        <begin position="57"/>
        <end position="76"/>
    </location>
</feature>
<keyword evidence="9 13" id="KW-0378">Hydrolase</keyword>
<sequence>MLNFNTADLFSAGLTILTFVCFVFWLRERKKKKMAVLAESNVSEAKPPKKKQTTSEFLASLFTVLFIVWFIRSFVFEPFQIPSGSMMPTLLPGDFILVQKFSYGIYDPVFHQKIIPTGEPHRGDIAVFTDPSNPKINLIKRIIGLPGDTIVYKDHQLYIKKACHSADKTCNNKLEAVPKTFLKQSSYISEMTNEPMDEYKEQLGKVAHHILITPNLPPNIAEYLPPIYHQKNEPYDTWVVPKGHYFAMGDNRDNSLDSRYWGFLSEQELIGKATFIWISFDFKKDSWIPSGVRFNRIGTIN</sequence>
<evidence type="ECO:0000256" key="12">
    <source>
        <dbReference type="PIRSR" id="PIRSR600223-1"/>
    </source>
</evidence>
<keyword evidence="8 13" id="KW-0812">Transmembrane</keyword>
<dbReference type="SUPFAM" id="SSF51306">
    <property type="entry name" value="LexA/Signal peptidase"/>
    <property type="match status" value="1"/>
</dbReference>